<dbReference type="SUPFAM" id="SSF68906">
    <property type="entry name" value="SAP domain"/>
    <property type="match status" value="1"/>
</dbReference>
<dbReference type="OrthoDB" id="10682857at2759"/>
<feature type="compositionally biased region" description="Polar residues" evidence="1">
    <location>
        <begin position="339"/>
        <end position="361"/>
    </location>
</feature>
<accession>A0A8A3PSH1</accession>
<feature type="domain" description="SAP" evidence="2">
    <location>
        <begin position="475"/>
        <end position="509"/>
    </location>
</feature>
<feature type="compositionally biased region" description="Acidic residues" evidence="1">
    <location>
        <begin position="9"/>
        <end position="24"/>
    </location>
</feature>
<feature type="compositionally biased region" description="Low complexity" evidence="1">
    <location>
        <begin position="635"/>
        <end position="652"/>
    </location>
</feature>
<feature type="compositionally biased region" description="Low complexity" evidence="1">
    <location>
        <begin position="287"/>
        <end position="328"/>
    </location>
</feature>
<feature type="compositionally biased region" description="Basic and acidic residues" evidence="1">
    <location>
        <begin position="362"/>
        <end position="375"/>
    </location>
</feature>
<dbReference type="EMBL" id="CP063413">
    <property type="protein sequence ID" value="QSZ37814.1"/>
    <property type="molecule type" value="Genomic_DNA"/>
</dbReference>
<feature type="compositionally biased region" description="Acidic residues" evidence="1">
    <location>
        <begin position="274"/>
        <end position="284"/>
    </location>
</feature>
<proteinExistence type="predicted"/>
<evidence type="ECO:0000313" key="4">
    <source>
        <dbReference type="Proteomes" id="UP000672032"/>
    </source>
</evidence>
<feature type="compositionally biased region" description="Polar residues" evidence="1">
    <location>
        <begin position="68"/>
        <end position="84"/>
    </location>
</feature>
<reference evidence="3" key="1">
    <citation type="submission" date="2020-10" db="EMBL/GenBank/DDBJ databases">
        <title>Genome Sequence of Monilinia vaccinii-corymbosi Sheds Light on Mummy Berry Disease Infection of Blueberry and Mating Type.</title>
        <authorList>
            <person name="Yow A.G."/>
            <person name="Zhang Y."/>
            <person name="Bansal K."/>
            <person name="Eacker S.M."/>
            <person name="Sullivan S."/>
            <person name="Liachko I."/>
            <person name="Cubeta M.A."/>
            <person name="Rollins J.A."/>
            <person name="Ashrafi H."/>
        </authorList>
    </citation>
    <scope>NUCLEOTIDE SEQUENCE</scope>
    <source>
        <strain evidence="3">RL-1</strain>
    </source>
</reference>
<dbReference type="InterPro" id="IPR036361">
    <property type="entry name" value="SAP_dom_sf"/>
</dbReference>
<sequence>MSWLRDDLGDMESDDLFGEEDSSFDENAMPDEKYNDIDYDPRAVAIAQGVLDPNPVEENRPTAPRVSSGENTGSLNVESTSSGDAQLAVESPKPDGELQTSGNILNAHIRTDAMNPIETPPEKGASGIPSAEIEHGTVGTSSGGLGKFHRGNVAPPPNPGSHHVQSSISRATSAGRSISKGPAASPRKRITQPSRPGSSSRVRKSKKHARRPSTFPWKYGPLVNFAPRNALAGPRNPDQETALDEGESDEDSQWNFDEEPSPQPQNSNHPIIDLTDDDDDEEFQSESLPLNSAQNASSASVQQPGFSYPPAAFNNAPPAAPNYNIPQPQTAQEILMVESPQSSSAQTQYTPSSMHPNSRSPSRMDGHVNKGKSTDSDPGSSIPQNATKGKSRQLEPSQSAAPEIERHDPSPNEHSSPMNLNLHVRTGQQNMNPSSHAQIGPQYVNHDMRMQARLQVLNANIHVNIAQEDIQNSEYMMFRVPELKQLLKDRKIPRHGIKCQLIKRLMESDARQIVVAQHLVQQLSQPLNAGPAASNASQPVAGAAYGMGLLNNQPQDPQGREMPPVYGPSAGAYAQMGFNNAAQPSIPVHGAYLQPVTGGHIESSHQRLQYLKAYLFQRGDNQRAAKSFSSQPVDSTGGQSTNGGTQQPTSGNLVGRANGLQQNPAPDPSRGPQNRVAQQPRSEDSQRNSSGLPQGLMQDAPARSASPGLQQPANGSHGRNIDQTTGLDLDDPLGMDIMSDMDQTLADLMR</sequence>
<dbReference type="AlphaFoldDB" id="A0A8A3PSH1"/>
<feature type="compositionally biased region" description="Polar residues" evidence="1">
    <location>
        <begin position="671"/>
        <end position="680"/>
    </location>
</feature>
<gene>
    <name evidence="3" type="ORF">DSL72_008914</name>
</gene>
<feature type="compositionally biased region" description="Polar residues" evidence="1">
    <location>
        <begin position="376"/>
        <end position="400"/>
    </location>
</feature>
<dbReference type="PROSITE" id="PS50800">
    <property type="entry name" value="SAP"/>
    <property type="match status" value="1"/>
</dbReference>
<dbReference type="Gene3D" id="1.10.720.30">
    <property type="entry name" value="SAP domain"/>
    <property type="match status" value="1"/>
</dbReference>
<feature type="compositionally biased region" description="Polar residues" evidence="1">
    <location>
        <begin position="191"/>
        <end position="200"/>
    </location>
</feature>
<feature type="region of interest" description="Disordered" evidence="1">
    <location>
        <begin position="1"/>
        <end position="36"/>
    </location>
</feature>
<feature type="compositionally biased region" description="Polar residues" evidence="1">
    <location>
        <begin position="163"/>
        <end position="176"/>
    </location>
</feature>
<keyword evidence="4" id="KW-1185">Reference proteome</keyword>
<evidence type="ECO:0000256" key="1">
    <source>
        <dbReference type="SAM" id="MobiDB-lite"/>
    </source>
</evidence>
<evidence type="ECO:0000313" key="3">
    <source>
        <dbReference type="EMBL" id="QSZ37814.1"/>
    </source>
</evidence>
<name>A0A8A3PSH1_9HELO</name>
<feature type="region of interest" description="Disordered" evidence="1">
    <location>
        <begin position="49"/>
        <end position="420"/>
    </location>
</feature>
<protein>
    <recommendedName>
        <fullName evidence="2">SAP domain-containing protein</fullName>
    </recommendedName>
</protein>
<evidence type="ECO:0000259" key="2">
    <source>
        <dbReference type="PROSITE" id="PS50800"/>
    </source>
</evidence>
<dbReference type="Proteomes" id="UP000672032">
    <property type="component" value="Chromosome 9"/>
</dbReference>
<feature type="compositionally biased region" description="Acidic residues" evidence="1">
    <location>
        <begin position="241"/>
        <end position="260"/>
    </location>
</feature>
<dbReference type="InterPro" id="IPR003034">
    <property type="entry name" value="SAP_dom"/>
</dbReference>
<dbReference type="Pfam" id="PF02037">
    <property type="entry name" value="SAP"/>
    <property type="match status" value="1"/>
</dbReference>
<feature type="region of interest" description="Disordered" evidence="1">
    <location>
        <begin position="623"/>
        <end position="735"/>
    </location>
</feature>
<feature type="compositionally biased region" description="Basic residues" evidence="1">
    <location>
        <begin position="201"/>
        <end position="211"/>
    </location>
</feature>
<dbReference type="SMART" id="SM00513">
    <property type="entry name" value="SAP"/>
    <property type="match status" value="1"/>
</dbReference>
<organism evidence="3 4">
    <name type="scientific">Monilinia vaccinii-corymbosi</name>
    <dbReference type="NCBI Taxonomy" id="61207"/>
    <lineage>
        <taxon>Eukaryota</taxon>
        <taxon>Fungi</taxon>
        <taxon>Dikarya</taxon>
        <taxon>Ascomycota</taxon>
        <taxon>Pezizomycotina</taxon>
        <taxon>Leotiomycetes</taxon>
        <taxon>Helotiales</taxon>
        <taxon>Sclerotiniaceae</taxon>
        <taxon>Monilinia</taxon>
    </lineage>
</organism>